<dbReference type="EMBL" id="JAROCF010000001">
    <property type="protein sequence ID" value="MDN4614917.1"/>
    <property type="molecule type" value="Genomic_DNA"/>
</dbReference>
<comment type="subcellular location">
    <subcellularLocation>
        <location evidence="1">Membrane</location>
        <topology evidence="1">Multi-pass membrane protein</topology>
    </subcellularLocation>
</comment>
<feature type="transmembrane region" description="Helical" evidence="5">
    <location>
        <begin position="103"/>
        <end position="129"/>
    </location>
</feature>
<accession>A0ABT8KD28</accession>
<feature type="transmembrane region" description="Helical" evidence="5">
    <location>
        <begin position="78"/>
        <end position="97"/>
    </location>
</feature>
<evidence type="ECO:0000256" key="4">
    <source>
        <dbReference type="ARBA" id="ARBA00023136"/>
    </source>
</evidence>
<evidence type="ECO:0000256" key="5">
    <source>
        <dbReference type="SAM" id="Phobius"/>
    </source>
</evidence>
<dbReference type="RefSeq" id="WP_301209197.1">
    <property type="nucleotide sequence ID" value="NZ_JAROCF010000001.1"/>
</dbReference>
<keyword evidence="3 5" id="KW-1133">Transmembrane helix</keyword>
<organism evidence="6 7">
    <name type="scientific">Leifsonia williamsii</name>
    <dbReference type="NCBI Taxonomy" id="3035919"/>
    <lineage>
        <taxon>Bacteria</taxon>
        <taxon>Bacillati</taxon>
        <taxon>Actinomycetota</taxon>
        <taxon>Actinomycetes</taxon>
        <taxon>Micrococcales</taxon>
        <taxon>Microbacteriaceae</taxon>
        <taxon>Leifsonia</taxon>
    </lineage>
</organism>
<dbReference type="Pfam" id="PF13564">
    <property type="entry name" value="DoxX_2"/>
    <property type="match status" value="1"/>
</dbReference>
<keyword evidence="4 5" id="KW-0472">Membrane</keyword>
<keyword evidence="7" id="KW-1185">Reference proteome</keyword>
<sequence length="131" mass="13609">MPALETVQLTVRIALAAAFVAMGVLHFAPGPSRAMAAMIPPALRGWRMLSPRALVAITGVCELAGGVGLLIPATREAAAVCLALFLIAVFPANAYAARFPDRFGIFATPVVPRAVLQVVLVALCVFCALPV</sequence>
<keyword evidence="2 5" id="KW-0812">Transmembrane</keyword>
<dbReference type="PANTHER" id="PTHR36974:SF1">
    <property type="entry name" value="DOXX FAMILY MEMBRANE PROTEIN"/>
    <property type="match status" value="1"/>
</dbReference>
<dbReference type="InterPro" id="IPR032808">
    <property type="entry name" value="DoxX"/>
</dbReference>
<evidence type="ECO:0000256" key="3">
    <source>
        <dbReference type="ARBA" id="ARBA00022989"/>
    </source>
</evidence>
<evidence type="ECO:0000313" key="6">
    <source>
        <dbReference type="EMBL" id="MDN4614917.1"/>
    </source>
</evidence>
<proteinExistence type="predicted"/>
<name>A0ABT8KD28_9MICO</name>
<reference evidence="6" key="1">
    <citation type="submission" date="2023-06" db="EMBL/GenBank/DDBJ databases">
        <title>MT1 and MT2 Draft Genomes of Novel Species.</title>
        <authorList>
            <person name="Venkateswaran K."/>
        </authorList>
    </citation>
    <scope>NUCLEOTIDE SEQUENCE</scope>
    <source>
        <strain evidence="6">F6_8S_P_1B</strain>
    </source>
</reference>
<dbReference type="PANTHER" id="PTHR36974">
    <property type="entry name" value="MEMBRANE PROTEIN-RELATED"/>
    <property type="match status" value="1"/>
</dbReference>
<dbReference type="Proteomes" id="UP001174208">
    <property type="component" value="Unassembled WGS sequence"/>
</dbReference>
<gene>
    <name evidence="6" type="ORF">P5G50_10685</name>
</gene>
<evidence type="ECO:0000313" key="7">
    <source>
        <dbReference type="Proteomes" id="UP001174208"/>
    </source>
</evidence>
<feature type="transmembrane region" description="Helical" evidence="5">
    <location>
        <begin position="52"/>
        <end position="71"/>
    </location>
</feature>
<evidence type="ECO:0000256" key="2">
    <source>
        <dbReference type="ARBA" id="ARBA00022692"/>
    </source>
</evidence>
<evidence type="ECO:0000256" key="1">
    <source>
        <dbReference type="ARBA" id="ARBA00004141"/>
    </source>
</evidence>
<protein>
    <submittedName>
        <fullName evidence="6">DoxX family protein</fullName>
    </submittedName>
</protein>
<comment type="caution">
    <text evidence="6">The sequence shown here is derived from an EMBL/GenBank/DDBJ whole genome shotgun (WGS) entry which is preliminary data.</text>
</comment>